<reference evidence="2 3" key="2">
    <citation type="submission" date="2019-09" db="EMBL/GenBank/DDBJ databases">
        <authorList>
            <person name="Jin C."/>
        </authorList>
    </citation>
    <scope>NUCLEOTIDE SEQUENCE [LARGE SCALE GENOMIC DNA]</scope>
    <source>
        <strain evidence="2 3">BN140002</strain>
    </source>
</reference>
<dbReference type="EMBL" id="VUOA01000037">
    <property type="protein sequence ID" value="KAA2235165.1"/>
    <property type="molecule type" value="Genomic_DNA"/>
</dbReference>
<reference evidence="2 3" key="1">
    <citation type="submission" date="2019-09" db="EMBL/GenBank/DDBJ databases">
        <title>Salinarimonas rosea gen. nov., sp. nov., a new member of the a-2 subgroup of the Proteobacteria.</title>
        <authorList>
            <person name="Liu J."/>
        </authorList>
    </citation>
    <scope>NUCLEOTIDE SEQUENCE [LARGE SCALE GENOMIC DNA]</scope>
    <source>
        <strain evidence="2 3">BN140002</strain>
    </source>
</reference>
<dbReference type="PANTHER" id="PTHR38454:SF1">
    <property type="entry name" value="INTEGRAL MEMBRANE PROTEIN"/>
    <property type="match status" value="1"/>
</dbReference>
<feature type="transmembrane region" description="Helical" evidence="1">
    <location>
        <begin position="164"/>
        <end position="181"/>
    </location>
</feature>
<dbReference type="OrthoDB" id="9772884at2"/>
<dbReference type="AlphaFoldDB" id="A0A5B2V9B2"/>
<feature type="transmembrane region" description="Helical" evidence="1">
    <location>
        <begin position="239"/>
        <end position="261"/>
    </location>
</feature>
<keyword evidence="1" id="KW-1133">Transmembrane helix</keyword>
<feature type="transmembrane region" description="Helical" evidence="1">
    <location>
        <begin position="188"/>
        <end position="219"/>
    </location>
</feature>
<feature type="transmembrane region" description="Helical" evidence="1">
    <location>
        <begin position="320"/>
        <end position="338"/>
    </location>
</feature>
<gene>
    <name evidence="2" type="ORF">F0L46_20685</name>
</gene>
<dbReference type="Proteomes" id="UP000323142">
    <property type="component" value="Unassembled WGS sequence"/>
</dbReference>
<sequence length="813" mass="87769">MLQMSPQAPAASLTSAWTTRETRGAFLAAFAIWAVAAMIWPLTGAVVPWDSKNHFYPMMRYLGSALAGGELPLWNPYHFGGHPSVADPQSLLFTPTMLFFAWLNPQASMEAFDVAVFAHFLPGAAGLMLLFRRRNWHWAGALVAVSVFILGGSASARLQHTGQIISYGYIPLALWLLEEALDRRSYGFAAAFGVVAALMTVGRDQVAFLGALTMMAYVAYETIRSGRPLAYLLSRAPHIGVMALVGAALLAVPTLLTLQLLSTSNRPSFGFGLAAMGSLPPESLATVLFGNVFGSLRWTYDYWGPDWHTVTGGTHTDRATNYLFAGTVPALLILWHGIAGRRLLTQEFRFFLGFTLAMLVYAVGRSTPAFELLFDHVPGIALYRRPSDATFLINIALALAAGYLVHRYARDGAPRLAARSEPTAGAILSGALAIALVLAAVLAALSYAIPAGRVATALGEIALGGLIAGAAAFLLLRGGSSLAGRTAMAALLVAATGGELVLRNAGSSLNSEPAGRYAVFTSLPSDQLQGLSMLKRELAARHERGERPRVEILGLPGAWQNAAMVLGIEDTIGYNPLRIADYERAVGPGENAVDPNLRHFPGTFRSYRGRLASLLCLDYVVLDRPADKLPKHFPRLTGAEMIYGSGSMWIYRLNTNAARAYLATRLVPVESDEVLSQEELPEFDRTKEALIDHASVAGLRGDYGLRDDGVEPAPSNGSVRIERYGRNAVRLHVQTDRTAVLVLHDLDYPGWEAWVDGERRPILRTNLLFRGVEVSAGQHVVEFRFRPLSVRNLVAAAAGLVERGAEPSDAAAR</sequence>
<organism evidence="2 3">
    <name type="scientific">Salinarimonas soli</name>
    <dbReference type="NCBI Taxonomy" id="1638099"/>
    <lineage>
        <taxon>Bacteria</taxon>
        <taxon>Pseudomonadati</taxon>
        <taxon>Pseudomonadota</taxon>
        <taxon>Alphaproteobacteria</taxon>
        <taxon>Hyphomicrobiales</taxon>
        <taxon>Salinarimonadaceae</taxon>
        <taxon>Salinarimonas</taxon>
    </lineage>
</organism>
<feature type="transmembrane region" description="Helical" evidence="1">
    <location>
        <begin position="426"/>
        <end position="449"/>
    </location>
</feature>
<feature type="transmembrane region" description="Helical" evidence="1">
    <location>
        <begin position="25"/>
        <end position="49"/>
    </location>
</feature>
<dbReference type="InterPro" id="IPR018580">
    <property type="entry name" value="Uncharacterised_YfhO"/>
</dbReference>
<comment type="caution">
    <text evidence="2">The sequence shown here is derived from an EMBL/GenBank/DDBJ whole genome shotgun (WGS) entry which is preliminary data.</text>
</comment>
<evidence type="ECO:0000313" key="2">
    <source>
        <dbReference type="EMBL" id="KAA2235165.1"/>
    </source>
</evidence>
<evidence type="ECO:0000313" key="3">
    <source>
        <dbReference type="Proteomes" id="UP000323142"/>
    </source>
</evidence>
<accession>A0A5B2V9B2</accession>
<keyword evidence="1" id="KW-0472">Membrane</keyword>
<keyword evidence="3" id="KW-1185">Reference proteome</keyword>
<name>A0A5B2V9B2_9HYPH</name>
<feature type="transmembrane region" description="Helical" evidence="1">
    <location>
        <begin position="389"/>
        <end position="405"/>
    </location>
</feature>
<dbReference type="PANTHER" id="PTHR38454">
    <property type="entry name" value="INTEGRAL MEMBRANE PROTEIN-RELATED"/>
    <property type="match status" value="1"/>
</dbReference>
<protein>
    <submittedName>
        <fullName evidence="2">YfhO family protein</fullName>
    </submittedName>
</protein>
<feature type="transmembrane region" description="Helical" evidence="1">
    <location>
        <begin position="138"/>
        <end position="158"/>
    </location>
</feature>
<feature type="transmembrane region" description="Helical" evidence="1">
    <location>
        <begin position="455"/>
        <end position="476"/>
    </location>
</feature>
<proteinExistence type="predicted"/>
<dbReference type="RefSeq" id="WP_149821124.1">
    <property type="nucleotide sequence ID" value="NZ_VUOA01000037.1"/>
</dbReference>
<keyword evidence="1" id="KW-0812">Transmembrane</keyword>
<feature type="transmembrane region" description="Helical" evidence="1">
    <location>
        <begin position="350"/>
        <end position="369"/>
    </location>
</feature>
<evidence type="ECO:0000256" key="1">
    <source>
        <dbReference type="SAM" id="Phobius"/>
    </source>
</evidence>
<feature type="transmembrane region" description="Helical" evidence="1">
    <location>
        <begin position="111"/>
        <end position="131"/>
    </location>
</feature>